<dbReference type="AlphaFoldDB" id="A0A0P6WHT9"/>
<dbReference type="GO" id="GO:0016791">
    <property type="term" value="F:phosphatase activity"/>
    <property type="evidence" value="ECO:0007669"/>
    <property type="project" value="TreeGrafter"/>
</dbReference>
<dbReference type="Gene3D" id="1.10.150.520">
    <property type="match status" value="1"/>
</dbReference>
<dbReference type="GO" id="GO:0046872">
    <property type="term" value="F:metal ion binding"/>
    <property type="evidence" value="ECO:0007669"/>
    <property type="project" value="UniProtKB-KW"/>
</dbReference>
<dbReference type="PANTHER" id="PTHR46470:SF2">
    <property type="entry name" value="GLYCERALDEHYDE 3-PHOSPHATE PHOSPHATASE"/>
    <property type="match status" value="1"/>
</dbReference>
<dbReference type="NCBIfam" id="TIGR01509">
    <property type="entry name" value="HAD-SF-IA-v3"/>
    <property type="match status" value="1"/>
</dbReference>
<dbReference type="RefSeq" id="WP_060672112.1">
    <property type="nucleotide sequence ID" value="NZ_LIXZ01000005.1"/>
</dbReference>
<dbReference type="PANTHER" id="PTHR46470">
    <property type="entry name" value="N-ACYLNEURAMINATE-9-PHOSPHATASE"/>
    <property type="match status" value="1"/>
</dbReference>
<dbReference type="InterPro" id="IPR036412">
    <property type="entry name" value="HAD-like_sf"/>
</dbReference>
<organism evidence="5 6">
    <name type="scientific">Rossellomorea vietnamensis</name>
    <dbReference type="NCBI Taxonomy" id="218284"/>
    <lineage>
        <taxon>Bacteria</taxon>
        <taxon>Bacillati</taxon>
        <taxon>Bacillota</taxon>
        <taxon>Bacilli</taxon>
        <taxon>Bacillales</taxon>
        <taxon>Bacillaceae</taxon>
        <taxon>Rossellomorea</taxon>
    </lineage>
</organism>
<protein>
    <submittedName>
        <fullName evidence="5">L-2-haloalkanoic acid dehalogenase</fullName>
    </submittedName>
</protein>
<dbReference type="OrthoDB" id="9809962at2"/>
<evidence type="ECO:0000256" key="2">
    <source>
        <dbReference type="ARBA" id="ARBA00022723"/>
    </source>
</evidence>
<dbReference type="Pfam" id="PF13419">
    <property type="entry name" value="HAD_2"/>
    <property type="match status" value="1"/>
</dbReference>
<dbReference type="InterPro" id="IPR023214">
    <property type="entry name" value="HAD_sf"/>
</dbReference>
<dbReference type="Gene3D" id="3.40.50.1000">
    <property type="entry name" value="HAD superfamily/HAD-like"/>
    <property type="match status" value="1"/>
</dbReference>
<dbReference type="PRINTS" id="PR00413">
    <property type="entry name" value="HADHALOGNASE"/>
</dbReference>
<dbReference type="SFLD" id="SFLDS00003">
    <property type="entry name" value="Haloacid_Dehalogenase"/>
    <property type="match status" value="1"/>
</dbReference>
<dbReference type="InterPro" id="IPR051400">
    <property type="entry name" value="HAD-like_hydrolase"/>
</dbReference>
<dbReference type="Proteomes" id="UP000050398">
    <property type="component" value="Unassembled WGS sequence"/>
</dbReference>
<keyword evidence="4" id="KW-0460">Magnesium</keyword>
<proteinExistence type="predicted"/>
<dbReference type="NCBIfam" id="TIGR01549">
    <property type="entry name" value="HAD-SF-IA-v1"/>
    <property type="match status" value="1"/>
</dbReference>
<keyword evidence="3" id="KW-0378">Hydrolase</keyword>
<comment type="caution">
    <text evidence="5">The sequence shown here is derived from an EMBL/GenBank/DDBJ whole genome shotgun (WGS) entry which is preliminary data.</text>
</comment>
<dbReference type="InterPro" id="IPR041492">
    <property type="entry name" value="HAD_2"/>
</dbReference>
<dbReference type="SFLD" id="SFLDG01129">
    <property type="entry name" value="C1.5:_HAD__Beta-PGM__Phosphata"/>
    <property type="match status" value="1"/>
</dbReference>
<accession>A0A0P6WHT9</accession>
<evidence type="ECO:0000256" key="1">
    <source>
        <dbReference type="ARBA" id="ARBA00001946"/>
    </source>
</evidence>
<gene>
    <name evidence="5" type="ORF">AM506_08810</name>
</gene>
<reference evidence="5 6" key="1">
    <citation type="submission" date="2015-08" db="EMBL/GenBank/DDBJ databases">
        <title>Draft Genome Sequence of Bacillus vietnamensis UCD-SED5.</title>
        <authorList>
            <person name="Lee R.D."/>
            <person name="Jospin G."/>
            <person name="Lang J.M."/>
            <person name="Coil D.A."/>
            <person name="Eisen J.A."/>
        </authorList>
    </citation>
    <scope>NUCLEOTIDE SEQUENCE [LARGE SCALE GENOMIC DNA]</scope>
    <source>
        <strain evidence="5 6">UCD-SED5</strain>
    </source>
</reference>
<name>A0A0P6WHT9_9BACI</name>
<evidence type="ECO:0000313" key="6">
    <source>
        <dbReference type="Proteomes" id="UP000050398"/>
    </source>
</evidence>
<evidence type="ECO:0000256" key="4">
    <source>
        <dbReference type="ARBA" id="ARBA00022842"/>
    </source>
</evidence>
<dbReference type="EMBL" id="LIXZ01000005">
    <property type="protein sequence ID" value="KPL60142.1"/>
    <property type="molecule type" value="Genomic_DNA"/>
</dbReference>
<dbReference type="PATRIC" id="fig|218284.4.peg.3400"/>
<evidence type="ECO:0000313" key="5">
    <source>
        <dbReference type="EMBL" id="KPL60142.1"/>
    </source>
</evidence>
<sequence>MIKAVLFDLDGTLLNRDASVQVFITHQYDRLFHWLHHIPKDLYTSRFIELDQRGYVWKDRVYKQLIEEFSIKELTWEELLDDYISQFKHSCVPFPHLLTMLDELQAGGIKLGMITNGLGEFQMDNILALGIEPYYLEILVSEWEGLRKPDPEIFKRAIKKLHVEPEECVFVGDHPEYDVYGAQRVGMKGIWKRDFHWPGAQHADAEIDNLSDLPRCIRNF</sequence>
<comment type="cofactor">
    <cofactor evidence="1">
        <name>Mg(2+)</name>
        <dbReference type="ChEBI" id="CHEBI:18420"/>
    </cofactor>
</comment>
<evidence type="ECO:0000256" key="3">
    <source>
        <dbReference type="ARBA" id="ARBA00022801"/>
    </source>
</evidence>
<dbReference type="InterPro" id="IPR006439">
    <property type="entry name" value="HAD-SF_hydro_IA"/>
</dbReference>
<keyword evidence="2" id="KW-0479">Metal-binding</keyword>
<dbReference type="PROSITE" id="PS01228">
    <property type="entry name" value="COF_1"/>
    <property type="match status" value="1"/>
</dbReference>
<dbReference type="GO" id="GO:0044281">
    <property type="term" value="P:small molecule metabolic process"/>
    <property type="evidence" value="ECO:0007669"/>
    <property type="project" value="UniProtKB-ARBA"/>
</dbReference>
<dbReference type="SUPFAM" id="SSF56784">
    <property type="entry name" value="HAD-like"/>
    <property type="match status" value="1"/>
</dbReference>